<evidence type="ECO:0000313" key="7">
    <source>
        <dbReference type="EMBL" id="NOV45643.1"/>
    </source>
</evidence>
<dbReference type="InterPro" id="IPR047126">
    <property type="entry name" value="RNF141-like"/>
</dbReference>
<dbReference type="GO" id="GO:0051865">
    <property type="term" value="P:protein autoubiquitination"/>
    <property type="evidence" value="ECO:0007669"/>
    <property type="project" value="TreeGrafter"/>
</dbReference>
<dbReference type="AlphaFoldDB" id="A0A6M2DH36"/>
<proteinExistence type="predicted"/>
<evidence type="ECO:0000256" key="2">
    <source>
        <dbReference type="ARBA" id="ARBA00022723"/>
    </source>
</evidence>
<reference evidence="7" key="1">
    <citation type="submission" date="2020-03" db="EMBL/GenBank/DDBJ databases">
        <title>Transcriptomic Profiling of the Digestive Tract of the Rat Flea, Xenopsylla cheopis, Following Blood Feeding and Infection with Yersinia pestis.</title>
        <authorList>
            <person name="Bland D.M."/>
            <person name="Martens C.A."/>
            <person name="Virtaneva K."/>
            <person name="Kanakabandi K."/>
            <person name="Long D."/>
            <person name="Rosenke R."/>
            <person name="Saturday G.A."/>
            <person name="Hoyt F.H."/>
            <person name="Bruno D.P."/>
            <person name="Ribeiro J.M.C."/>
            <person name="Hinnebusch J."/>
        </authorList>
    </citation>
    <scope>NUCLEOTIDE SEQUENCE</scope>
</reference>
<dbReference type="InterPro" id="IPR043400">
    <property type="entry name" value="RING-HC_RNF141"/>
</dbReference>
<keyword evidence="2" id="KW-0479">Metal-binding</keyword>
<dbReference type="PANTHER" id="PTHR12109:SF3">
    <property type="entry name" value="RING FINGER PROTEIN 141"/>
    <property type="match status" value="1"/>
</dbReference>
<organism evidence="7">
    <name type="scientific">Xenopsylla cheopis</name>
    <name type="common">Oriental rat flea</name>
    <name type="synonym">Pulex cheopis</name>
    <dbReference type="NCBI Taxonomy" id="163159"/>
    <lineage>
        <taxon>Eukaryota</taxon>
        <taxon>Metazoa</taxon>
        <taxon>Ecdysozoa</taxon>
        <taxon>Arthropoda</taxon>
        <taxon>Hexapoda</taxon>
        <taxon>Insecta</taxon>
        <taxon>Pterygota</taxon>
        <taxon>Neoptera</taxon>
        <taxon>Endopterygota</taxon>
        <taxon>Siphonaptera</taxon>
        <taxon>Pulicidae</taxon>
        <taxon>Xenopsyllinae</taxon>
        <taxon>Xenopsylla</taxon>
    </lineage>
</organism>
<evidence type="ECO:0000256" key="4">
    <source>
        <dbReference type="ARBA" id="ARBA00022833"/>
    </source>
</evidence>
<accession>A0A6M2DH36</accession>
<dbReference type="EMBL" id="GIIL01001917">
    <property type="protein sequence ID" value="NOV45643.1"/>
    <property type="molecule type" value="Transcribed_RNA"/>
</dbReference>
<feature type="domain" description="RING-type" evidence="6">
    <location>
        <begin position="161"/>
        <end position="198"/>
    </location>
</feature>
<dbReference type="SUPFAM" id="SSF57850">
    <property type="entry name" value="RING/U-box"/>
    <property type="match status" value="1"/>
</dbReference>
<dbReference type="InterPro" id="IPR013083">
    <property type="entry name" value="Znf_RING/FYVE/PHD"/>
</dbReference>
<dbReference type="CDD" id="cd16545">
    <property type="entry name" value="RING-HC_RNF141"/>
    <property type="match status" value="1"/>
</dbReference>
<dbReference type="SMART" id="SM00184">
    <property type="entry name" value="RING"/>
    <property type="match status" value="1"/>
</dbReference>
<protein>
    <recommendedName>
        <fullName evidence="1">RING finger protein 141</fullName>
    </recommendedName>
</protein>
<keyword evidence="3 5" id="KW-0863">Zinc-finger</keyword>
<evidence type="ECO:0000256" key="3">
    <source>
        <dbReference type="ARBA" id="ARBA00022771"/>
    </source>
</evidence>
<evidence type="ECO:0000259" key="6">
    <source>
        <dbReference type="PROSITE" id="PS50089"/>
    </source>
</evidence>
<dbReference type="PANTHER" id="PTHR12109">
    <property type="entry name" value="RING FINGER PROTEIN 141-RELATED"/>
    <property type="match status" value="1"/>
</dbReference>
<name>A0A6M2DH36_XENCH</name>
<dbReference type="InterPro" id="IPR001841">
    <property type="entry name" value="Znf_RING"/>
</dbReference>
<dbReference type="GO" id="GO:0008270">
    <property type="term" value="F:zinc ion binding"/>
    <property type="evidence" value="ECO:0007669"/>
    <property type="project" value="UniProtKB-KW"/>
</dbReference>
<dbReference type="Pfam" id="PF13920">
    <property type="entry name" value="zf-C3HC4_3"/>
    <property type="match status" value="1"/>
</dbReference>
<dbReference type="PROSITE" id="PS00518">
    <property type="entry name" value="ZF_RING_1"/>
    <property type="match status" value="1"/>
</dbReference>
<evidence type="ECO:0000256" key="5">
    <source>
        <dbReference type="PROSITE-ProRule" id="PRU00175"/>
    </source>
</evidence>
<evidence type="ECO:0000256" key="1">
    <source>
        <dbReference type="ARBA" id="ARBA00022017"/>
    </source>
</evidence>
<dbReference type="PROSITE" id="PS50089">
    <property type="entry name" value="ZF_RING_2"/>
    <property type="match status" value="1"/>
</dbReference>
<keyword evidence="4" id="KW-0862">Zinc</keyword>
<sequence length="235" mass="26595">MGQNQSFDIIPDTVDYVKDEIKKNAKLLNEISLMSYEDFLKSLQELNALSNKCLDSNSQLAFAVKKGTDSTVLWKGTVRIACAKIDTKSKKILSYKLFNLLQFRKVFNIVQANLQIMIQSKNASQQAGSSHVTTSLLYDKITCIQDFDDDLEKLGENLNECCICLERKSEVMLPCAHSYCLPCIEQWNVNNKTCPLCRETLQSTEDTWVISEMPEADEINEEIKAALLSLSKDSE</sequence>
<dbReference type="InterPro" id="IPR017907">
    <property type="entry name" value="Znf_RING_CS"/>
</dbReference>
<dbReference type="Gene3D" id="3.30.40.10">
    <property type="entry name" value="Zinc/RING finger domain, C3HC4 (zinc finger)"/>
    <property type="match status" value="1"/>
</dbReference>
<dbReference type="GO" id="GO:0004842">
    <property type="term" value="F:ubiquitin-protein transferase activity"/>
    <property type="evidence" value="ECO:0007669"/>
    <property type="project" value="TreeGrafter"/>
</dbReference>